<name>A0A4S8L236_DENBC</name>
<dbReference type="SMART" id="SM00829">
    <property type="entry name" value="PKS_ER"/>
    <property type="match status" value="1"/>
</dbReference>
<dbReference type="Pfam" id="PF00107">
    <property type="entry name" value="ADH_zinc_N"/>
    <property type="match status" value="1"/>
</dbReference>
<evidence type="ECO:0000313" key="2">
    <source>
        <dbReference type="EMBL" id="THU82333.1"/>
    </source>
</evidence>
<gene>
    <name evidence="2" type="ORF">K435DRAFT_766615</name>
</gene>
<dbReference type="EMBL" id="ML179739">
    <property type="protein sequence ID" value="THU82333.1"/>
    <property type="molecule type" value="Genomic_DNA"/>
</dbReference>
<dbReference type="InterPro" id="IPR013154">
    <property type="entry name" value="ADH-like_N"/>
</dbReference>
<dbReference type="PANTHER" id="PTHR45348:SF2">
    <property type="entry name" value="ZINC-TYPE ALCOHOL DEHYDROGENASE-LIKE PROTEIN C2E1P3.01"/>
    <property type="match status" value="1"/>
</dbReference>
<dbReference type="SUPFAM" id="SSF50129">
    <property type="entry name" value="GroES-like"/>
    <property type="match status" value="1"/>
</dbReference>
<reference evidence="2 3" key="1">
    <citation type="journal article" date="2019" name="Nat. Ecol. Evol.">
        <title>Megaphylogeny resolves global patterns of mushroom evolution.</title>
        <authorList>
            <person name="Varga T."/>
            <person name="Krizsan K."/>
            <person name="Foldi C."/>
            <person name="Dima B."/>
            <person name="Sanchez-Garcia M."/>
            <person name="Sanchez-Ramirez S."/>
            <person name="Szollosi G.J."/>
            <person name="Szarkandi J.G."/>
            <person name="Papp V."/>
            <person name="Albert L."/>
            <person name="Andreopoulos W."/>
            <person name="Angelini C."/>
            <person name="Antonin V."/>
            <person name="Barry K.W."/>
            <person name="Bougher N.L."/>
            <person name="Buchanan P."/>
            <person name="Buyck B."/>
            <person name="Bense V."/>
            <person name="Catcheside P."/>
            <person name="Chovatia M."/>
            <person name="Cooper J."/>
            <person name="Damon W."/>
            <person name="Desjardin D."/>
            <person name="Finy P."/>
            <person name="Geml J."/>
            <person name="Haridas S."/>
            <person name="Hughes K."/>
            <person name="Justo A."/>
            <person name="Karasinski D."/>
            <person name="Kautmanova I."/>
            <person name="Kiss B."/>
            <person name="Kocsube S."/>
            <person name="Kotiranta H."/>
            <person name="LaButti K.M."/>
            <person name="Lechner B.E."/>
            <person name="Liimatainen K."/>
            <person name="Lipzen A."/>
            <person name="Lukacs Z."/>
            <person name="Mihaltcheva S."/>
            <person name="Morgado L.N."/>
            <person name="Niskanen T."/>
            <person name="Noordeloos M.E."/>
            <person name="Ohm R.A."/>
            <person name="Ortiz-Santana B."/>
            <person name="Ovrebo C."/>
            <person name="Racz N."/>
            <person name="Riley R."/>
            <person name="Savchenko A."/>
            <person name="Shiryaev A."/>
            <person name="Soop K."/>
            <person name="Spirin V."/>
            <person name="Szebenyi C."/>
            <person name="Tomsovsky M."/>
            <person name="Tulloss R.E."/>
            <person name="Uehling J."/>
            <person name="Grigoriev I.V."/>
            <person name="Vagvolgyi C."/>
            <person name="Papp T."/>
            <person name="Martin F.M."/>
            <person name="Miettinen O."/>
            <person name="Hibbett D.S."/>
            <person name="Nagy L.G."/>
        </authorList>
    </citation>
    <scope>NUCLEOTIDE SEQUENCE [LARGE SCALE GENOMIC DNA]</scope>
    <source>
        <strain evidence="2 3">CBS 962.96</strain>
    </source>
</reference>
<dbReference type="InterPro" id="IPR020843">
    <property type="entry name" value="ER"/>
</dbReference>
<dbReference type="GO" id="GO:0016651">
    <property type="term" value="F:oxidoreductase activity, acting on NAD(P)H"/>
    <property type="evidence" value="ECO:0007669"/>
    <property type="project" value="InterPro"/>
</dbReference>
<proteinExistence type="predicted"/>
<dbReference type="Pfam" id="PF08240">
    <property type="entry name" value="ADH_N"/>
    <property type="match status" value="1"/>
</dbReference>
<dbReference type="SUPFAM" id="SSF51735">
    <property type="entry name" value="NAD(P)-binding Rossmann-fold domains"/>
    <property type="match status" value="1"/>
</dbReference>
<dbReference type="OrthoDB" id="3233595at2759"/>
<dbReference type="Proteomes" id="UP000297245">
    <property type="component" value="Unassembled WGS sequence"/>
</dbReference>
<dbReference type="InterPro" id="IPR013149">
    <property type="entry name" value="ADH-like_C"/>
</dbReference>
<dbReference type="AlphaFoldDB" id="A0A4S8L236"/>
<dbReference type="InterPro" id="IPR036291">
    <property type="entry name" value="NAD(P)-bd_dom_sf"/>
</dbReference>
<dbReference type="Gene3D" id="3.90.180.10">
    <property type="entry name" value="Medium-chain alcohol dehydrogenases, catalytic domain"/>
    <property type="match status" value="1"/>
</dbReference>
<feature type="domain" description="Enoyl reductase (ER)" evidence="1">
    <location>
        <begin position="13"/>
        <end position="341"/>
    </location>
</feature>
<keyword evidence="3" id="KW-1185">Reference proteome</keyword>
<dbReference type="Gene3D" id="3.40.50.720">
    <property type="entry name" value="NAD(P)-binding Rossmann-like Domain"/>
    <property type="match status" value="1"/>
</dbReference>
<evidence type="ECO:0000259" key="1">
    <source>
        <dbReference type="SMART" id="SM00829"/>
    </source>
</evidence>
<dbReference type="PANTHER" id="PTHR45348">
    <property type="entry name" value="HYPOTHETICAL OXIDOREDUCTASE (EUROFUNG)"/>
    <property type="match status" value="1"/>
</dbReference>
<dbReference type="CDD" id="cd08249">
    <property type="entry name" value="enoyl_reductase_like"/>
    <property type="match status" value="1"/>
</dbReference>
<accession>A0A4S8L236</accession>
<organism evidence="2 3">
    <name type="scientific">Dendrothele bispora (strain CBS 962.96)</name>
    <dbReference type="NCBI Taxonomy" id="1314807"/>
    <lineage>
        <taxon>Eukaryota</taxon>
        <taxon>Fungi</taxon>
        <taxon>Dikarya</taxon>
        <taxon>Basidiomycota</taxon>
        <taxon>Agaricomycotina</taxon>
        <taxon>Agaricomycetes</taxon>
        <taxon>Agaricomycetidae</taxon>
        <taxon>Agaricales</taxon>
        <taxon>Agaricales incertae sedis</taxon>
        <taxon>Dendrothele</taxon>
    </lineage>
</organism>
<evidence type="ECO:0000313" key="3">
    <source>
        <dbReference type="Proteomes" id="UP000297245"/>
    </source>
</evidence>
<protein>
    <submittedName>
        <fullName evidence="2">GroES-like protein</fullName>
    </submittedName>
</protein>
<dbReference type="InterPro" id="IPR047122">
    <property type="entry name" value="Trans-enoyl_RdTase-like"/>
</dbReference>
<dbReference type="InterPro" id="IPR011032">
    <property type="entry name" value="GroES-like_sf"/>
</dbReference>
<sequence length="348" mass="37539">MSQEALLLESKFGSFKVATFPRPTSALAGEILIKVQASALNPIDWKVRDYGWLISDDNYPAILGLDIAGDVEDVGEGVVGFRKGDRVFYNGGLKNEYAGFQQYSRAPAEIVAKIPKNLTYSQASSIPVGFISAACGLYAKAPIGLGLNPAVDDVEKKFQGKAVVVIGGSTSVGQYAIQLLRYLGFSTIIAYASAYHSSYLKSLGATDFIDRKVVSFSNLDTAVKKITSSPIEIVYDALSSPDSQPAGYKVLTNGGKMVITLPNEIKDKVDDDKKEILQVHGNVHPESHREFGVTLFGKLSKLLEDGIIVPNKVEDLPNGLEAIVEGLRRLKNNEVSGTKLVSHPNETA</sequence>